<reference evidence="1 2" key="1">
    <citation type="submission" date="2019-07" db="EMBL/GenBank/DDBJ databases">
        <title>Whole genome shotgun sequence of Oceanobacillus sojae NBRC 105379.</title>
        <authorList>
            <person name="Hosoyama A."/>
            <person name="Uohara A."/>
            <person name="Ohji S."/>
            <person name="Ichikawa N."/>
        </authorList>
    </citation>
    <scope>NUCLEOTIDE SEQUENCE [LARGE SCALE GENOMIC DNA]</scope>
    <source>
        <strain evidence="1 2">NBRC 105379</strain>
    </source>
</reference>
<evidence type="ECO:0008006" key="3">
    <source>
        <dbReference type="Google" id="ProtNLM"/>
    </source>
</evidence>
<protein>
    <recommendedName>
        <fullName evidence="3">DUF1836 domain-containing protein</fullName>
    </recommendedName>
</protein>
<dbReference type="PANTHER" id="PTHR40056">
    <property type="entry name" value="HYPOTHETICAL CYTOSOLIC PROTEIN"/>
    <property type="match status" value="1"/>
</dbReference>
<organism evidence="1 2">
    <name type="scientific">Oceanobacillus sojae</name>
    <dbReference type="NCBI Taxonomy" id="582851"/>
    <lineage>
        <taxon>Bacteria</taxon>
        <taxon>Bacillati</taxon>
        <taxon>Bacillota</taxon>
        <taxon>Bacilli</taxon>
        <taxon>Bacillales</taxon>
        <taxon>Bacillaceae</taxon>
        <taxon>Oceanobacillus</taxon>
    </lineage>
</organism>
<gene>
    <name evidence="1" type="ORF">OSO01_20870</name>
</gene>
<evidence type="ECO:0000313" key="1">
    <source>
        <dbReference type="EMBL" id="GEN87348.1"/>
    </source>
</evidence>
<comment type="caution">
    <text evidence="1">The sequence shown here is derived from an EMBL/GenBank/DDBJ whole genome shotgun (WGS) entry which is preliminary data.</text>
</comment>
<name>A0A511ZIS4_9BACI</name>
<evidence type="ECO:0000313" key="2">
    <source>
        <dbReference type="Proteomes" id="UP000321558"/>
    </source>
</evidence>
<dbReference type="Pfam" id="PF08876">
    <property type="entry name" value="DUF1836"/>
    <property type="match status" value="1"/>
</dbReference>
<dbReference type="RefSeq" id="WP_147210321.1">
    <property type="nucleotide sequence ID" value="NZ_BJYM01000007.1"/>
</dbReference>
<dbReference type="OrthoDB" id="3191472at2"/>
<dbReference type="EMBL" id="BJYM01000007">
    <property type="protein sequence ID" value="GEN87348.1"/>
    <property type="molecule type" value="Genomic_DNA"/>
</dbReference>
<dbReference type="AlphaFoldDB" id="A0A511ZIS4"/>
<keyword evidence="2" id="KW-1185">Reference proteome</keyword>
<sequence>MNIKKELEGLHLENQLNSKEIPDLDLYMDQVIQLFESKFSSAKRYEEDKVLTKTMINNYAKAKLFFPIKNKKYSKEHLLLISMIYQMKSVLSIKDIGKTFEEVNQRMQHDDFDLEGFYNNYVYLMDRNVAHFKEYIAEQEEIFETELDKDIVNDDYLQQLLLITSLTGMSNFYRRAAEKLVDQLEQKGEEEQ</sequence>
<accession>A0A511ZIS4</accession>
<dbReference type="STRING" id="582851.GCA_900162665_01309"/>
<dbReference type="Proteomes" id="UP000321558">
    <property type="component" value="Unassembled WGS sequence"/>
</dbReference>
<dbReference type="InterPro" id="IPR014975">
    <property type="entry name" value="DUF1836"/>
</dbReference>
<dbReference type="PANTHER" id="PTHR40056:SF1">
    <property type="entry name" value="DUF1836 DOMAIN-CONTAINING PROTEIN"/>
    <property type="match status" value="1"/>
</dbReference>
<proteinExistence type="predicted"/>